<keyword evidence="5 12" id="KW-0732">Signal</keyword>
<protein>
    <recommendedName>
        <fullName evidence="13">TIR domain-containing protein</fullName>
    </recommendedName>
</protein>
<keyword evidence="15" id="KW-1185">Reference proteome</keyword>
<dbReference type="GO" id="GO:0006955">
    <property type="term" value="P:immune response"/>
    <property type="evidence" value="ECO:0007669"/>
    <property type="project" value="InterPro"/>
</dbReference>
<evidence type="ECO:0000256" key="3">
    <source>
        <dbReference type="ARBA" id="ARBA00022614"/>
    </source>
</evidence>
<dbReference type="SUPFAM" id="SSF52058">
    <property type="entry name" value="L domain-like"/>
    <property type="match status" value="1"/>
</dbReference>
<evidence type="ECO:0000256" key="5">
    <source>
        <dbReference type="ARBA" id="ARBA00022729"/>
    </source>
</evidence>
<dbReference type="PROSITE" id="PS51450">
    <property type="entry name" value="LRR"/>
    <property type="match status" value="2"/>
</dbReference>
<evidence type="ECO:0000313" key="14">
    <source>
        <dbReference type="EMBL" id="KAK3581940.1"/>
    </source>
</evidence>
<dbReference type="PRINTS" id="PR00019">
    <property type="entry name" value="LEURICHRPT"/>
</dbReference>
<dbReference type="InterPro" id="IPR003591">
    <property type="entry name" value="Leu-rich_rpt_typical-subtyp"/>
</dbReference>
<evidence type="ECO:0000256" key="6">
    <source>
        <dbReference type="ARBA" id="ARBA00022737"/>
    </source>
</evidence>
<dbReference type="Pfam" id="PF13676">
    <property type="entry name" value="TIR_2"/>
    <property type="match status" value="1"/>
</dbReference>
<keyword evidence="9" id="KW-0675">Receptor</keyword>
<dbReference type="InterPro" id="IPR000157">
    <property type="entry name" value="TIR_dom"/>
</dbReference>
<reference evidence="14" key="3">
    <citation type="submission" date="2023-05" db="EMBL/GenBank/DDBJ databases">
        <authorList>
            <person name="Smith C.H."/>
        </authorList>
    </citation>
    <scope>NUCLEOTIDE SEQUENCE</scope>
    <source>
        <strain evidence="14">CHS0354</strain>
        <tissue evidence="14">Mantle</tissue>
    </source>
</reference>
<keyword evidence="4 11" id="KW-0812">Transmembrane</keyword>
<dbReference type="GO" id="GO:0005886">
    <property type="term" value="C:plasma membrane"/>
    <property type="evidence" value="ECO:0007669"/>
    <property type="project" value="TreeGrafter"/>
</dbReference>
<dbReference type="PANTHER" id="PTHR24365">
    <property type="entry name" value="TOLL-LIKE RECEPTOR"/>
    <property type="match status" value="1"/>
</dbReference>
<dbReference type="PROSITE" id="PS50104">
    <property type="entry name" value="TIR"/>
    <property type="match status" value="1"/>
</dbReference>
<comment type="similarity">
    <text evidence="2">Belongs to the Toll-like receptor family.</text>
</comment>
<sequence>MEFNGVTMIKCELILVGFILFIQYTISQPMVSSENCTKNIIQHQEFVPECNGKIEYFCEGRKLTNIPNIPFHLYCAINLHKNEISNIRERSFQNYSRGLMILDLSKNKINHIVEGAFQGLLDLIYLNLSDNMLGTIVSSKPFSFAGAHRLQYLDIAMNQFRTFSFLSKAIHQLQNLQYLRVDGCQTCRLGPEFYDFKNLTTLVLGSFYSSCVMENVSKDFFENVPLLINLSLSDCGISDIDSAAFSPLSRLAYLDLSNNEDLEFDGVIRALKGLQEHNSLKLLNINHVYPILGRSTVVNITLVQSLRNLTSLETLHLDDNKIELFDKDVIPQLPKSLKAATVVKNRLTAADYLADILQVGDNEARSLMGLEYLDVSFQNSIYRERRFKRTKFDFINLYFKAMNEFTQIISLSKTLKILRSRQVGWEFPLRGIHFEPNNLEEIDISYNYVNKWLGPVTGLDGVKRVSITNNYCDEVTSTFFSGFASLEILEISNNMLGYALKNDSVGEVFKHLTNLKVLDLSDNKISTLPTKIFSGLFSLQILNLTINMLHTWNVEIDHMTNLVILDLSFNRLEDLPEKLRTSLDRLSNYKNITVNITKNRIPCTCQKNDFWTWVSFTTVKVITDVECASSTLEKECISYGTLTAITASVLVCFCFAVVAGLVYRRYKWKLMYLFYSTRENIRHTGEGYRQISEYDVFISFASDDQDFVKNIALPRLNEFELKTLTADQFMPGTPIRQNIIRAIQCSRKIVFIVSPDFLTSEWCEFEVRMAVEESRKYDVDLMIFVMYENIGGEGRIPDHVRNVLDERTYIEYPKETSERDVFWGKLWSAIKSD</sequence>
<evidence type="ECO:0000256" key="9">
    <source>
        <dbReference type="ARBA" id="ARBA00023170"/>
    </source>
</evidence>
<dbReference type="Gene3D" id="3.80.10.10">
    <property type="entry name" value="Ribonuclease Inhibitor"/>
    <property type="match status" value="3"/>
</dbReference>
<organism evidence="14 15">
    <name type="scientific">Potamilus streckersoni</name>
    <dbReference type="NCBI Taxonomy" id="2493646"/>
    <lineage>
        <taxon>Eukaryota</taxon>
        <taxon>Metazoa</taxon>
        <taxon>Spiralia</taxon>
        <taxon>Lophotrochozoa</taxon>
        <taxon>Mollusca</taxon>
        <taxon>Bivalvia</taxon>
        <taxon>Autobranchia</taxon>
        <taxon>Heteroconchia</taxon>
        <taxon>Palaeoheterodonta</taxon>
        <taxon>Unionida</taxon>
        <taxon>Unionoidea</taxon>
        <taxon>Unionidae</taxon>
        <taxon>Ambleminae</taxon>
        <taxon>Lampsilini</taxon>
        <taxon>Potamilus</taxon>
    </lineage>
</organism>
<dbReference type="SMART" id="SM00369">
    <property type="entry name" value="LRR_TYP"/>
    <property type="match status" value="6"/>
</dbReference>
<dbReference type="InterPro" id="IPR001611">
    <property type="entry name" value="Leu-rich_rpt"/>
</dbReference>
<evidence type="ECO:0000256" key="11">
    <source>
        <dbReference type="SAM" id="Phobius"/>
    </source>
</evidence>
<evidence type="ECO:0000256" key="10">
    <source>
        <dbReference type="ARBA" id="ARBA00023180"/>
    </source>
</evidence>
<dbReference type="GO" id="GO:0002224">
    <property type="term" value="P:toll-like receptor signaling pathway"/>
    <property type="evidence" value="ECO:0007669"/>
    <property type="project" value="InterPro"/>
</dbReference>
<comment type="subcellular location">
    <subcellularLocation>
        <location evidence="1">Membrane</location>
        <topology evidence="1">Single-pass type I membrane protein</topology>
    </subcellularLocation>
</comment>
<dbReference type="SMART" id="SM00365">
    <property type="entry name" value="LRR_SD22"/>
    <property type="match status" value="4"/>
</dbReference>
<evidence type="ECO:0000256" key="7">
    <source>
        <dbReference type="ARBA" id="ARBA00022989"/>
    </source>
</evidence>
<proteinExistence type="inferred from homology"/>
<comment type="caution">
    <text evidence="14">The sequence shown here is derived from an EMBL/GenBank/DDBJ whole genome shotgun (WGS) entry which is preliminary data.</text>
</comment>
<dbReference type="GO" id="GO:0004888">
    <property type="term" value="F:transmembrane signaling receptor activity"/>
    <property type="evidence" value="ECO:0007669"/>
    <property type="project" value="InterPro"/>
</dbReference>
<dbReference type="InterPro" id="IPR035897">
    <property type="entry name" value="Toll_tir_struct_dom_sf"/>
</dbReference>
<evidence type="ECO:0000259" key="13">
    <source>
        <dbReference type="PROSITE" id="PS50104"/>
    </source>
</evidence>
<name>A0AAE0VMA4_9BIVA</name>
<keyword evidence="3" id="KW-0433">Leucine-rich repeat</keyword>
<dbReference type="Gene3D" id="3.40.50.10140">
    <property type="entry name" value="Toll/interleukin-1 receptor homology (TIR) domain"/>
    <property type="match status" value="1"/>
</dbReference>
<dbReference type="EMBL" id="JAEAOA010002199">
    <property type="protein sequence ID" value="KAK3581940.1"/>
    <property type="molecule type" value="Genomic_DNA"/>
</dbReference>
<dbReference type="Pfam" id="PF13855">
    <property type="entry name" value="LRR_8"/>
    <property type="match status" value="2"/>
</dbReference>
<dbReference type="InterPro" id="IPR032675">
    <property type="entry name" value="LRR_dom_sf"/>
</dbReference>
<evidence type="ECO:0000256" key="1">
    <source>
        <dbReference type="ARBA" id="ARBA00004479"/>
    </source>
</evidence>
<feature type="transmembrane region" description="Helical" evidence="11">
    <location>
        <begin position="637"/>
        <end position="663"/>
    </location>
</feature>
<keyword evidence="7 11" id="KW-1133">Transmembrane helix</keyword>
<feature type="signal peptide" evidence="12">
    <location>
        <begin position="1"/>
        <end position="27"/>
    </location>
</feature>
<reference evidence="14" key="1">
    <citation type="journal article" date="2021" name="Genome Biol. Evol.">
        <title>A High-Quality Reference Genome for a Parasitic Bivalve with Doubly Uniparental Inheritance (Bivalvia: Unionida).</title>
        <authorList>
            <person name="Smith C.H."/>
        </authorList>
    </citation>
    <scope>NUCLEOTIDE SEQUENCE</scope>
    <source>
        <strain evidence="14">CHS0354</strain>
    </source>
</reference>
<dbReference type="PIRSF" id="PIRSF037595">
    <property type="entry name" value="Toll-like_receptor"/>
    <property type="match status" value="1"/>
</dbReference>
<dbReference type="Proteomes" id="UP001195483">
    <property type="component" value="Unassembled WGS sequence"/>
</dbReference>
<feature type="chain" id="PRO_5042297353" description="TIR domain-containing protein" evidence="12">
    <location>
        <begin position="28"/>
        <end position="833"/>
    </location>
</feature>
<gene>
    <name evidence="14" type="ORF">CHS0354_037615</name>
</gene>
<keyword evidence="8 11" id="KW-0472">Membrane</keyword>
<keyword evidence="10" id="KW-0325">Glycoprotein</keyword>
<feature type="domain" description="TIR" evidence="13">
    <location>
        <begin position="692"/>
        <end position="830"/>
    </location>
</feature>
<evidence type="ECO:0000313" key="15">
    <source>
        <dbReference type="Proteomes" id="UP001195483"/>
    </source>
</evidence>
<evidence type="ECO:0000256" key="2">
    <source>
        <dbReference type="ARBA" id="ARBA00009634"/>
    </source>
</evidence>
<reference evidence="14" key="2">
    <citation type="journal article" date="2021" name="Genome Biol. Evol.">
        <title>Developing a high-quality reference genome for a parasitic bivalve with doubly uniparental inheritance (Bivalvia: Unionida).</title>
        <authorList>
            <person name="Smith C.H."/>
        </authorList>
    </citation>
    <scope>NUCLEOTIDE SEQUENCE</scope>
    <source>
        <strain evidence="14">CHS0354</strain>
        <tissue evidence="14">Mantle</tissue>
    </source>
</reference>
<evidence type="ECO:0000256" key="8">
    <source>
        <dbReference type="ARBA" id="ARBA00023136"/>
    </source>
</evidence>
<dbReference type="SUPFAM" id="SSF52200">
    <property type="entry name" value="Toll/Interleukin receptor TIR domain"/>
    <property type="match status" value="1"/>
</dbReference>
<dbReference type="SMART" id="SM00255">
    <property type="entry name" value="TIR"/>
    <property type="match status" value="1"/>
</dbReference>
<dbReference type="InterPro" id="IPR017241">
    <property type="entry name" value="Toll-like_receptor"/>
</dbReference>
<evidence type="ECO:0000256" key="12">
    <source>
        <dbReference type="SAM" id="SignalP"/>
    </source>
</evidence>
<dbReference type="SUPFAM" id="SSF52047">
    <property type="entry name" value="RNI-like"/>
    <property type="match status" value="1"/>
</dbReference>
<keyword evidence="6" id="KW-0677">Repeat</keyword>
<dbReference type="PANTHER" id="PTHR24365:SF530">
    <property type="entry name" value="MSTPROX-RELATED"/>
    <property type="match status" value="1"/>
</dbReference>
<dbReference type="AlphaFoldDB" id="A0AAE0VMA4"/>
<accession>A0AAE0VMA4</accession>
<evidence type="ECO:0000256" key="4">
    <source>
        <dbReference type="ARBA" id="ARBA00022692"/>
    </source>
</evidence>